<dbReference type="RefSeq" id="WP_184175991.1">
    <property type="nucleotide sequence ID" value="NZ_JACHGF010000006.1"/>
</dbReference>
<dbReference type="InterPro" id="IPR011990">
    <property type="entry name" value="TPR-like_helical_dom_sf"/>
</dbReference>
<protein>
    <submittedName>
        <fullName evidence="9">Tetratricopeptide (TPR) repeat protein</fullName>
    </submittedName>
</protein>
<keyword evidence="10" id="KW-1185">Reference proteome</keyword>
<dbReference type="Pfam" id="PF14322">
    <property type="entry name" value="SusD-like_3"/>
    <property type="match status" value="1"/>
</dbReference>
<keyword evidence="5" id="KW-0998">Cell outer membrane</keyword>
<evidence type="ECO:0000256" key="1">
    <source>
        <dbReference type="ARBA" id="ARBA00004442"/>
    </source>
</evidence>
<dbReference type="Gene3D" id="1.25.40.390">
    <property type="match status" value="1"/>
</dbReference>
<accession>A0A840U186</accession>
<evidence type="ECO:0000256" key="2">
    <source>
        <dbReference type="ARBA" id="ARBA00006275"/>
    </source>
</evidence>
<evidence type="ECO:0000256" key="5">
    <source>
        <dbReference type="ARBA" id="ARBA00023237"/>
    </source>
</evidence>
<keyword evidence="3 6" id="KW-0732">Signal</keyword>
<dbReference type="PROSITE" id="PS51257">
    <property type="entry name" value="PROKAR_LIPOPROTEIN"/>
    <property type="match status" value="1"/>
</dbReference>
<proteinExistence type="inferred from homology"/>
<dbReference type="EMBL" id="JACHGF010000006">
    <property type="protein sequence ID" value="MBB5285629.1"/>
    <property type="molecule type" value="Genomic_DNA"/>
</dbReference>
<dbReference type="Proteomes" id="UP000557307">
    <property type="component" value="Unassembled WGS sequence"/>
</dbReference>
<name>A0A840U186_9BACT</name>
<dbReference type="InterPro" id="IPR033985">
    <property type="entry name" value="SusD-like_N"/>
</dbReference>
<comment type="caution">
    <text evidence="9">The sequence shown here is derived from an EMBL/GenBank/DDBJ whole genome shotgun (WGS) entry which is preliminary data.</text>
</comment>
<feature type="domain" description="SusD-like N-terminal" evidence="8">
    <location>
        <begin position="21"/>
        <end position="221"/>
    </location>
</feature>
<evidence type="ECO:0000256" key="6">
    <source>
        <dbReference type="SAM" id="SignalP"/>
    </source>
</evidence>
<evidence type="ECO:0000313" key="9">
    <source>
        <dbReference type="EMBL" id="MBB5285629.1"/>
    </source>
</evidence>
<evidence type="ECO:0000259" key="8">
    <source>
        <dbReference type="Pfam" id="PF14322"/>
    </source>
</evidence>
<comment type="similarity">
    <text evidence="2">Belongs to the SusD family.</text>
</comment>
<dbReference type="AlphaFoldDB" id="A0A840U186"/>
<dbReference type="Pfam" id="PF07980">
    <property type="entry name" value="SusD_RagB"/>
    <property type="match status" value="1"/>
</dbReference>
<sequence>MKNKFILTLLATLSLTACQEEFLDLAPISSASTVTFFRTQADMITAINGAYASLQAGGQYGNYYILGEIPSDNTTPVLSGSVTDQDEFDKFYIRTTNPVLLARWNDGYRGIYRCNTILDRINPVPMNETLKTRISGEAKFLRALMYFNLVRVFGDVPLVLKEITDPAEGYGYERAPAADVYRQIIQDLLDAEQALPATYPSADIGRATRGAAKGLLGKVYLTNKQYNEAAAKLKEVIDSGVYDLLPNYADLFNAANKNNKESLFDVQYKKGLVPREGSGFANSFAPENSGNAVVQFGGGGNNRPTPDIEQAYEPGDVRKNVSMATNYTNAQGNRVDYYFVKKYRDTPVVSGDSDDNWPVLRYADVLLMYAECLNETGRTAEALPYLNRIRTRAGLGELAISSQSAMRLALEQERRVELAFEGHRWFDLVRTDRALPVLQAKAAAIGIKTTLSANNLIWPVPQSQIDINPTRIRQNPGY</sequence>
<feature type="domain" description="RagB/SusD" evidence="7">
    <location>
        <begin position="321"/>
        <end position="478"/>
    </location>
</feature>
<evidence type="ECO:0000256" key="4">
    <source>
        <dbReference type="ARBA" id="ARBA00023136"/>
    </source>
</evidence>
<feature type="signal peptide" evidence="6">
    <location>
        <begin position="1"/>
        <end position="19"/>
    </location>
</feature>
<dbReference type="InterPro" id="IPR012944">
    <property type="entry name" value="SusD_RagB_dom"/>
</dbReference>
<gene>
    <name evidence="9" type="ORF">HNQ92_003789</name>
</gene>
<evidence type="ECO:0000313" key="10">
    <source>
        <dbReference type="Proteomes" id="UP000557307"/>
    </source>
</evidence>
<evidence type="ECO:0000259" key="7">
    <source>
        <dbReference type="Pfam" id="PF07980"/>
    </source>
</evidence>
<dbReference type="GO" id="GO:0009279">
    <property type="term" value="C:cell outer membrane"/>
    <property type="evidence" value="ECO:0007669"/>
    <property type="project" value="UniProtKB-SubCell"/>
</dbReference>
<reference evidence="9 10" key="1">
    <citation type="submission" date="2020-08" db="EMBL/GenBank/DDBJ databases">
        <title>Genomic Encyclopedia of Type Strains, Phase IV (KMG-IV): sequencing the most valuable type-strain genomes for metagenomic binning, comparative biology and taxonomic classification.</title>
        <authorList>
            <person name="Goeker M."/>
        </authorList>
    </citation>
    <scope>NUCLEOTIDE SEQUENCE [LARGE SCALE GENOMIC DNA]</scope>
    <source>
        <strain evidence="9 10">DSM 105074</strain>
    </source>
</reference>
<dbReference type="SUPFAM" id="SSF48452">
    <property type="entry name" value="TPR-like"/>
    <property type="match status" value="1"/>
</dbReference>
<dbReference type="CDD" id="cd08977">
    <property type="entry name" value="SusD"/>
    <property type="match status" value="1"/>
</dbReference>
<evidence type="ECO:0000256" key="3">
    <source>
        <dbReference type="ARBA" id="ARBA00022729"/>
    </source>
</evidence>
<comment type="subcellular location">
    <subcellularLocation>
        <location evidence="1">Cell outer membrane</location>
    </subcellularLocation>
</comment>
<organism evidence="9 10">
    <name type="scientific">Rhabdobacter roseus</name>
    <dbReference type="NCBI Taxonomy" id="1655419"/>
    <lineage>
        <taxon>Bacteria</taxon>
        <taxon>Pseudomonadati</taxon>
        <taxon>Bacteroidota</taxon>
        <taxon>Cytophagia</taxon>
        <taxon>Cytophagales</taxon>
        <taxon>Cytophagaceae</taxon>
        <taxon>Rhabdobacter</taxon>
    </lineage>
</organism>
<keyword evidence="4" id="KW-0472">Membrane</keyword>
<feature type="chain" id="PRO_5032496141" evidence="6">
    <location>
        <begin position="20"/>
        <end position="478"/>
    </location>
</feature>